<feature type="region of interest" description="Disordered" evidence="1">
    <location>
        <begin position="88"/>
        <end position="109"/>
    </location>
</feature>
<evidence type="ECO:0000313" key="3">
    <source>
        <dbReference type="Proteomes" id="UP001447516"/>
    </source>
</evidence>
<gene>
    <name evidence="2" type="ORF">AAH991_08805</name>
</gene>
<reference evidence="2 3" key="1">
    <citation type="submission" date="2024-05" db="EMBL/GenBank/DDBJ databases">
        <title>Microbispora sp.ZYX-F-249.</title>
        <authorList>
            <person name="Xie H."/>
        </authorList>
    </citation>
    <scope>NUCLEOTIDE SEQUENCE [LARGE SCALE GENOMIC DNA]</scope>
    <source>
        <strain evidence="2 3">ZYX-F-249</strain>
    </source>
</reference>
<comment type="caution">
    <text evidence="2">The sequence shown here is derived from an EMBL/GenBank/DDBJ whole genome shotgun (WGS) entry which is preliminary data.</text>
</comment>
<evidence type="ECO:0000256" key="1">
    <source>
        <dbReference type="SAM" id="MobiDB-lite"/>
    </source>
</evidence>
<dbReference type="Proteomes" id="UP001447516">
    <property type="component" value="Unassembled WGS sequence"/>
</dbReference>
<evidence type="ECO:0000313" key="2">
    <source>
        <dbReference type="EMBL" id="MEN3535193.1"/>
    </source>
</evidence>
<dbReference type="EMBL" id="JBDJAW010000005">
    <property type="protein sequence ID" value="MEN3535193.1"/>
    <property type="molecule type" value="Genomic_DNA"/>
</dbReference>
<accession>A0ABV0AIN9</accession>
<keyword evidence="3" id="KW-1185">Reference proteome</keyword>
<name>A0ABV0AIN9_9ACTN</name>
<protein>
    <submittedName>
        <fullName evidence="2">Uncharacterized protein</fullName>
    </submittedName>
</protein>
<proteinExistence type="predicted"/>
<sequence>MCGACGGPSADWAGPLVSGHRRRAAIARFVGAVCKGVTVRPVPQGWLASGSTGGARVAPTLDRLLDGVARLLVPSGWDELEASLRDHEHGTAHDDDAYPGYRPPSAPHPQPAVTVMRVPPGGALHLRLAAFGLGVRVFDRRAVALDALGRAAPFRLLAAEGRIVGSGPGVSAE</sequence>
<dbReference type="RefSeq" id="WP_346225255.1">
    <property type="nucleotide sequence ID" value="NZ_JBDJAW010000005.1"/>
</dbReference>
<organism evidence="2 3">
    <name type="scientific">Microbispora maris</name>
    <dbReference type="NCBI Taxonomy" id="3144104"/>
    <lineage>
        <taxon>Bacteria</taxon>
        <taxon>Bacillati</taxon>
        <taxon>Actinomycetota</taxon>
        <taxon>Actinomycetes</taxon>
        <taxon>Streptosporangiales</taxon>
        <taxon>Streptosporangiaceae</taxon>
        <taxon>Microbispora</taxon>
    </lineage>
</organism>